<evidence type="ECO:0000313" key="3">
    <source>
        <dbReference type="Proteomes" id="UP001551482"/>
    </source>
</evidence>
<dbReference type="RefSeq" id="WP_358356320.1">
    <property type="nucleotide sequence ID" value="NZ_JBEZFP010000055.1"/>
</dbReference>
<evidence type="ECO:0000256" key="1">
    <source>
        <dbReference type="SAM" id="MobiDB-lite"/>
    </source>
</evidence>
<comment type="caution">
    <text evidence="2">The sequence shown here is derived from an EMBL/GenBank/DDBJ whole genome shotgun (WGS) entry which is preliminary data.</text>
</comment>
<gene>
    <name evidence="2" type="ORF">AB0C36_21495</name>
</gene>
<evidence type="ECO:0000313" key="2">
    <source>
        <dbReference type="EMBL" id="MEU8136076.1"/>
    </source>
</evidence>
<accession>A0ABV3DJZ5</accession>
<proteinExistence type="predicted"/>
<dbReference type="EMBL" id="JBEZFP010000055">
    <property type="protein sequence ID" value="MEU8136076.1"/>
    <property type="molecule type" value="Genomic_DNA"/>
</dbReference>
<dbReference type="Proteomes" id="UP001551482">
    <property type="component" value="Unassembled WGS sequence"/>
</dbReference>
<organism evidence="2 3">
    <name type="scientific">Streptodolium elevatio</name>
    <dbReference type="NCBI Taxonomy" id="3157996"/>
    <lineage>
        <taxon>Bacteria</taxon>
        <taxon>Bacillati</taxon>
        <taxon>Actinomycetota</taxon>
        <taxon>Actinomycetes</taxon>
        <taxon>Kitasatosporales</taxon>
        <taxon>Streptomycetaceae</taxon>
        <taxon>Streptodolium</taxon>
    </lineage>
</organism>
<feature type="region of interest" description="Disordered" evidence="1">
    <location>
        <begin position="1"/>
        <end position="22"/>
    </location>
</feature>
<sequence>MTEPIPAHSHAADSDTADSDVACDHEWPSDDVAPNYLWCVNCGHHERLSPVVHPTGKCPVPTAKWVPRSPYFTRDNVTILPDSGPPLPKIFGEEADRLGDQLDAEREAAAQDIPPGENAEDCPYCGSDLPYPWICKGHPAAYAQAMDLARGQEDDDRLDAFRVALTRGERWPLDRLTDPMVEVLYDEHAMLRKRNTGDEIWQVQSAELLKMLADRDVQRSGRDHLIRGIRMLADDLTKLEATVTPDEIQAALRNLLGQHRDRVHETSCPEHTRFKVCYCDCRTCRPDGVCACPHCGEKHPDQP</sequence>
<protein>
    <submittedName>
        <fullName evidence="2">Uncharacterized protein</fullName>
    </submittedName>
</protein>
<keyword evidence="3" id="KW-1185">Reference proteome</keyword>
<reference evidence="2 3" key="1">
    <citation type="submission" date="2024-06" db="EMBL/GenBank/DDBJ databases">
        <title>The Natural Products Discovery Center: Release of the First 8490 Sequenced Strains for Exploring Actinobacteria Biosynthetic Diversity.</title>
        <authorList>
            <person name="Kalkreuter E."/>
            <person name="Kautsar S.A."/>
            <person name="Yang D."/>
            <person name="Bader C.D."/>
            <person name="Teijaro C.N."/>
            <person name="Fluegel L."/>
            <person name="Davis C.M."/>
            <person name="Simpson J.R."/>
            <person name="Lauterbach L."/>
            <person name="Steele A.D."/>
            <person name="Gui C."/>
            <person name="Meng S."/>
            <person name="Li G."/>
            <person name="Viehrig K."/>
            <person name="Ye F."/>
            <person name="Su P."/>
            <person name="Kiefer A.F."/>
            <person name="Nichols A."/>
            <person name="Cepeda A.J."/>
            <person name="Yan W."/>
            <person name="Fan B."/>
            <person name="Jiang Y."/>
            <person name="Adhikari A."/>
            <person name="Zheng C.-J."/>
            <person name="Schuster L."/>
            <person name="Cowan T.M."/>
            <person name="Smanski M.J."/>
            <person name="Chevrette M.G."/>
            <person name="De Carvalho L.P.S."/>
            <person name="Shen B."/>
        </authorList>
    </citation>
    <scope>NUCLEOTIDE SEQUENCE [LARGE SCALE GENOMIC DNA]</scope>
    <source>
        <strain evidence="2 3">NPDC048946</strain>
    </source>
</reference>
<name>A0ABV3DJZ5_9ACTN</name>